<evidence type="ECO:0000256" key="2">
    <source>
        <dbReference type="SAM" id="Phobius"/>
    </source>
</evidence>
<evidence type="ECO:0000256" key="1">
    <source>
        <dbReference type="SAM" id="MobiDB-lite"/>
    </source>
</evidence>
<keyword evidence="4" id="KW-1185">Reference proteome</keyword>
<gene>
    <name evidence="3" type="ORF">M2A_1118</name>
</gene>
<feature type="region of interest" description="Disordered" evidence="1">
    <location>
        <begin position="1126"/>
        <end position="1168"/>
    </location>
</feature>
<dbReference type="Proteomes" id="UP000028702">
    <property type="component" value="Unassembled WGS sequence"/>
</dbReference>
<dbReference type="AlphaFoldDB" id="A0A081B9A1"/>
<proteinExistence type="predicted"/>
<dbReference type="eggNOG" id="COG3164">
    <property type="taxonomic scope" value="Bacteria"/>
</dbReference>
<feature type="transmembrane region" description="Helical" evidence="2">
    <location>
        <begin position="12"/>
        <end position="31"/>
    </location>
</feature>
<protein>
    <submittedName>
        <fullName evidence="3">Conserved protein</fullName>
    </submittedName>
</protein>
<keyword evidence="2" id="KW-1133">Transmembrane helix</keyword>
<reference evidence="3 4" key="1">
    <citation type="submission" date="2014-07" db="EMBL/GenBank/DDBJ databases">
        <title>Tepidicaulis marinum gen. nov., sp. nov., a novel marine bacterium denitrifying nitrate to nitrous oxide strictly under microaerobic conditions.</title>
        <authorList>
            <person name="Takeuchi M."/>
            <person name="Yamagishi T."/>
            <person name="Kamagata Y."/>
            <person name="Oshima K."/>
            <person name="Hattori M."/>
            <person name="Katayama T."/>
            <person name="Hanada S."/>
            <person name="Tamaki H."/>
            <person name="Marumo K."/>
            <person name="Maeda H."/>
            <person name="Nedachi M."/>
            <person name="Iwasaki W."/>
            <person name="Suwa Y."/>
            <person name="Sakata S."/>
        </authorList>
    </citation>
    <scope>NUCLEOTIDE SEQUENCE [LARGE SCALE GENOMIC DNA]</scope>
    <source>
        <strain evidence="3 4">MA2</strain>
    </source>
</reference>
<dbReference type="STRING" id="1333998.M2A_1118"/>
<comment type="caution">
    <text evidence="3">The sequence shown here is derived from an EMBL/GenBank/DDBJ whole genome shotgun (WGS) entry which is preliminary data.</text>
</comment>
<dbReference type="RefSeq" id="WP_045444178.1">
    <property type="nucleotide sequence ID" value="NZ_BBIO01000004.1"/>
</dbReference>
<name>A0A081B9A1_9HYPH</name>
<keyword evidence="2" id="KW-0472">Membrane</keyword>
<organism evidence="3 4">
    <name type="scientific">Tepidicaulis marinus</name>
    <dbReference type="NCBI Taxonomy" id="1333998"/>
    <lineage>
        <taxon>Bacteria</taxon>
        <taxon>Pseudomonadati</taxon>
        <taxon>Pseudomonadota</taxon>
        <taxon>Alphaproteobacteria</taxon>
        <taxon>Hyphomicrobiales</taxon>
        <taxon>Parvibaculaceae</taxon>
        <taxon>Tepidicaulis</taxon>
    </lineage>
</organism>
<evidence type="ECO:0000313" key="3">
    <source>
        <dbReference type="EMBL" id="GAK44619.1"/>
    </source>
</evidence>
<keyword evidence="2" id="KW-0812">Transmembrane</keyword>
<accession>A0A081B9A1</accession>
<evidence type="ECO:0000313" key="4">
    <source>
        <dbReference type="Proteomes" id="UP000028702"/>
    </source>
</evidence>
<feature type="compositionally biased region" description="Basic and acidic residues" evidence="1">
    <location>
        <begin position="1138"/>
        <end position="1148"/>
    </location>
</feature>
<sequence length="1168" mass="124639">MIRRTTKYTLEALGVVLAAGMLLIGVTVWQLSTGPISLNFLTETLETLANERLETGQLDIGETILDWSDDRTELLIYLRNVVVKDGSGEELVSVPRAFVDLRLRSLLLGEFAPQKIGLFGVSAKVVRRPDTGVEIALVSQGEDGDERTGPELGPLLAGLADEAAPGSPFRYLQRMVVRRAEVTFVDQVNNVTWQAPSATFAALRDAEGVSANFDSDIVIGDLRAHMTLTGLVEPKADHANLDLAISGFNPAVLGRSSPMFSDFAPFDLVFEGTGLVDISLKDGALLSARVELTSEPGEMNVPELSPEPIAIEQARLDVALDPIAETLIIYELDYKAGANRAQVTGRADFKRDGPFSVTSAKVDLTARNLSAAVPEVIDGELNLASVHVAGDLFFTERRAKFSDLTLRTETGFVSFEGEVEDAPETPDSPAVHATAKVENITVADLRHLWPIGLAKGARKWFFENVEGGTVTSGDFTAALEPGMIAIADNHGELPLDALDFRFTLEDISLSYLGPMPRMAVPEARGHLTGDTFEALVPQGAIEVAGETLNVTEGRFFAPALHVKGGPGEIYFAVDGTLKGLLNYFDHEPLGFISGFGLDPDSAGGTGSLKGEIKLPLRDGIMLEEVNYKGTAKAQNASLPGIIENISISEGMLDIAVNPEALTIEGPVKLNGARVRAAWRERISKSAAGPATRIRLQGALEGADRRALGISLDEYVIGPTGVDAVFTGDGQDIQGGPVKLDLTDTIIKIGSIGWWKPAGSPANGSFDLAFKKGGGFALNDIALGGAELEAAGKVDITADGKVASADISTFRLGERTRGTLSAKRDAQSGKTSMMIRGPSLDARGVLDELFGGGVKGMPESDYEPEEDEPAEPLEIDAAFQKAHAYHGEEVENVVFFLRQEEERVEELQLTATWKDGPPILAMIARDEAGVRRLTASTENAGRAFKAIDFYESIEGGKVSVNGHFENEETNPVLKGTLTGADLRVIDAPLLAKLLTVGSFTGIADTMGGEGIRFEQMKVPFRSTETRLYIDEAHMVGPAIGLTLRGEIDQRSDVMELAGTIVPAYTINSILGNVPILGDLFVGREGEGIFAATYAIKGKAEDPQIIVNPLAALAPGFLRRVFEFGSTLPEETDAEAPEAAPEKAPEKAGEPAEAPLEEMPGPDEGRAPAP</sequence>
<dbReference type="EMBL" id="BBIO01000004">
    <property type="protein sequence ID" value="GAK44619.1"/>
    <property type="molecule type" value="Genomic_DNA"/>
</dbReference>